<name>A0A195BS96_9HYME</name>
<dbReference type="Proteomes" id="UP000078540">
    <property type="component" value="Unassembled WGS sequence"/>
</dbReference>
<dbReference type="EMBL" id="KQ976423">
    <property type="protein sequence ID" value="KYM88877.1"/>
    <property type="molecule type" value="Genomic_DNA"/>
</dbReference>
<dbReference type="AlphaFoldDB" id="A0A195BS96"/>
<evidence type="ECO:0000313" key="2">
    <source>
        <dbReference type="Proteomes" id="UP000078540"/>
    </source>
</evidence>
<reference evidence="1 2" key="1">
    <citation type="submission" date="2015-09" db="EMBL/GenBank/DDBJ databases">
        <title>Atta colombica WGS genome.</title>
        <authorList>
            <person name="Nygaard S."/>
            <person name="Hu H."/>
            <person name="Boomsma J."/>
            <person name="Zhang G."/>
        </authorList>
    </citation>
    <scope>NUCLEOTIDE SEQUENCE [LARGE SCALE GENOMIC DNA]</scope>
    <source>
        <strain evidence="1">Treedump-2</strain>
        <tissue evidence="1">Whole body</tissue>
    </source>
</reference>
<gene>
    <name evidence="1" type="ORF">ALC53_02643</name>
</gene>
<sequence>NTILPEAVHFWERALMVRETKNTIRLNRNLFVASAVLVDTSERDKCSSFVLNLFPDAVASVVWPQIR</sequence>
<organism evidence="1 2">
    <name type="scientific">Atta colombica</name>
    <dbReference type="NCBI Taxonomy" id="520822"/>
    <lineage>
        <taxon>Eukaryota</taxon>
        <taxon>Metazoa</taxon>
        <taxon>Ecdysozoa</taxon>
        <taxon>Arthropoda</taxon>
        <taxon>Hexapoda</taxon>
        <taxon>Insecta</taxon>
        <taxon>Pterygota</taxon>
        <taxon>Neoptera</taxon>
        <taxon>Endopterygota</taxon>
        <taxon>Hymenoptera</taxon>
        <taxon>Apocrita</taxon>
        <taxon>Aculeata</taxon>
        <taxon>Formicoidea</taxon>
        <taxon>Formicidae</taxon>
        <taxon>Myrmicinae</taxon>
        <taxon>Atta</taxon>
    </lineage>
</organism>
<accession>A0A195BS96</accession>
<dbReference type="STRING" id="520822.A0A195BS96"/>
<evidence type="ECO:0000313" key="1">
    <source>
        <dbReference type="EMBL" id="KYM88877.1"/>
    </source>
</evidence>
<proteinExistence type="predicted"/>
<protein>
    <submittedName>
        <fullName evidence="1">Leishmanolysin-like peptidase</fullName>
    </submittedName>
</protein>
<feature type="non-terminal residue" evidence="1">
    <location>
        <position position="1"/>
    </location>
</feature>
<keyword evidence="2" id="KW-1185">Reference proteome</keyword>